<feature type="region of interest" description="Disordered" evidence="4">
    <location>
        <begin position="281"/>
        <end position="339"/>
    </location>
</feature>
<dbReference type="OrthoDB" id="10264550at2759"/>
<feature type="compositionally biased region" description="Polar residues" evidence="4">
    <location>
        <begin position="314"/>
        <end position="339"/>
    </location>
</feature>
<dbReference type="EMBL" id="WOCE01000005">
    <property type="protein sequence ID" value="KAE9614198.1"/>
    <property type="molecule type" value="Genomic_DNA"/>
</dbReference>
<dbReference type="PANTHER" id="PTHR15913">
    <property type="entry name" value="ACID CLUSTER PROTEIN 33"/>
    <property type="match status" value="1"/>
</dbReference>
<evidence type="ECO:0000256" key="1">
    <source>
        <dbReference type="ARBA" id="ARBA00004496"/>
    </source>
</evidence>
<keyword evidence="3" id="KW-0963">Cytoplasm</keyword>
<dbReference type="GO" id="GO:0005737">
    <property type="term" value="C:cytoplasm"/>
    <property type="evidence" value="ECO:0007669"/>
    <property type="project" value="UniProtKB-SubCell"/>
</dbReference>
<dbReference type="InterPro" id="IPR026151">
    <property type="entry name" value="Maspardin"/>
</dbReference>
<dbReference type="GO" id="GO:0016787">
    <property type="term" value="F:hydrolase activity"/>
    <property type="evidence" value="ECO:0007669"/>
    <property type="project" value="UniProtKB-KW"/>
</dbReference>
<dbReference type="AlphaFoldDB" id="A0A6A4QJ46"/>
<comment type="caution">
    <text evidence="6">The sequence shown here is derived from an EMBL/GenBank/DDBJ whole genome shotgun (WGS) entry which is preliminary data.</text>
</comment>
<dbReference type="Gene3D" id="3.40.50.1820">
    <property type="entry name" value="alpha/beta hydrolase"/>
    <property type="match status" value="1"/>
</dbReference>
<evidence type="ECO:0000256" key="4">
    <source>
        <dbReference type="SAM" id="MobiDB-lite"/>
    </source>
</evidence>
<dbReference type="InterPro" id="IPR000073">
    <property type="entry name" value="AB_hydrolase_1"/>
</dbReference>
<gene>
    <name evidence="6" type="ORF">Lalb_Chr05g0225431</name>
</gene>
<evidence type="ECO:0000256" key="2">
    <source>
        <dbReference type="ARBA" id="ARBA00020148"/>
    </source>
</evidence>
<accession>A0A6A4QJ46</accession>
<comment type="subcellular location">
    <subcellularLocation>
        <location evidence="1">Cytoplasm</location>
    </subcellularLocation>
</comment>
<evidence type="ECO:0000256" key="3">
    <source>
        <dbReference type="ARBA" id="ARBA00022490"/>
    </source>
</evidence>
<dbReference type="SUPFAM" id="SSF53474">
    <property type="entry name" value="alpha/beta-Hydrolases"/>
    <property type="match status" value="1"/>
</dbReference>
<keyword evidence="6" id="KW-0378">Hydrolase</keyword>
<feature type="domain" description="AB hydrolase-1" evidence="5">
    <location>
        <begin position="41"/>
        <end position="159"/>
    </location>
</feature>
<protein>
    <recommendedName>
        <fullName evidence="2">Maspardin</fullName>
    </recommendedName>
</protein>
<dbReference type="PANTHER" id="PTHR15913:SF0">
    <property type="entry name" value="MASPARDIN"/>
    <property type="match status" value="1"/>
</dbReference>
<reference evidence="7" key="1">
    <citation type="journal article" date="2020" name="Nat. Commun.">
        <title>Genome sequence of the cluster root forming white lupin.</title>
        <authorList>
            <person name="Hufnagel B."/>
            <person name="Marques A."/>
            <person name="Soriano A."/>
            <person name="Marques L."/>
            <person name="Divol F."/>
            <person name="Doumas P."/>
            <person name="Sallet E."/>
            <person name="Mancinotti D."/>
            <person name="Carrere S."/>
            <person name="Marande W."/>
            <person name="Arribat S."/>
            <person name="Keller J."/>
            <person name="Huneau C."/>
            <person name="Blein T."/>
            <person name="Aime D."/>
            <person name="Laguerre M."/>
            <person name="Taylor J."/>
            <person name="Schubert V."/>
            <person name="Nelson M."/>
            <person name="Geu-Flores F."/>
            <person name="Crespi M."/>
            <person name="Gallardo-Guerrero K."/>
            <person name="Delaux P.-M."/>
            <person name="Salse J."/>
            <person name="Berges H."/>
            <person name="Guyot R."/>
            <person name="Gouzy J."/>
            <person name="Peret B."/>
        </authorList>
    </citation>
    <scope>NUCLEOTIDE SEQUENCE [LARGE SCALE GENOMIC DNA]</scope>
    <source>
        <strain evidence="7">cv. Amiga</strain>
    </source>
</reference>
<keyword evidence="7" id="KW-1185">Reference proteome</keyword>
<dbReference type="InterPro" id="IPR029058">
    <property type="entry name" value="AB_hydrolase_fold"/>
</dbReference>
<evidence type="ECO:0000313" key="7">
    <source>
        <dbReference type="Proteomes" id="UP000447434"/>
    </source>
</evidence>
<evidence type="ECO:0000313" key="6">
    <source>
        <dbReference type="EMBL" id="KAE9614198.1"/>
    </source>
</evidence>
<organism evidence="6 7">
    <name type="scientific">Lupinus albus</name>
    <name type="common">White lupine</name>
    <name type="synonym">Lupinus termis</name>
    <dbReference type="NCBI Taxonomy" id="3870"/>
    <lineage>
        <taxon>Eukaryota</taxon>
        <taxon>Viridiplantae</taxon>
        <taxon>Streptophyta</taxon>
        <taxon>Embryophyta</taxon>
        <taxon>Tracheophyta</taxon>
        <taxon>Spermatophyta</taxon>
        <taxon>Magnoliopsida</taxon>
        <taxon>eudicotyledons</taxon>
        <taxon>Gunneridae</taxon>
        <taxon>Pentapetalae</taxon>
        <taxon>rosids</taxon>
        <taxon>fabids</taxon>
        <taxon>Fabales</taxon>
        <taxon>Fabaceae</taxon>
        <taxon>Papilionoideae</taxon>
        <taxon>50 kb inversion clade</taxon>
        <taxon>genistoids sensu lato</taxon>
        <taxon>core genistoids</taxon>
        <taxon>Genisteae</taxon>
        <taxon>Lupinus</taxon>
    </lineage>
</organism>
<proteinExistence type="predicted"/>
<dbReference type="Proteomes" id="UP000447434">
    <property type="component" value="Chromosome 5"/>
</dbReference>
<name>A0A6A4QJ46_LUPAL</name>
<sequence>MKGVFSAPGDYIHFKSQVPLHKIPVGTKQWRYYDFGPKSVPPLICLPGTAGTADVYYKQIMSLSLKGYRVISVDIPRVWNHAEWIQAFEKFLDAIDVHHIHLYGTSLGGFLAQLFAHKRPRRVRSLILSNSFLDTRSFSAAMPWAPVVSWTPSFLLKRYVLTGIRDGPLEPFIADSVDFVVSQVETLSKDDLASRLKLTTDDASVGALLLSDSLITIMDTNDLCAIPQELKDQLSERYPEARRAYLKTGGDFPFLSRPDEVNLHLQLHLRRVGVEAQPDLVHTIPKGDIGGSPSKENDDDSDKSDKDNSGGSENPSAESEIQPAPESSGSHNLDNQPLRSSECYDLDHEVTLHVFADEFTKKKHIVPPETYVHLMWGYIVLSYLRYISSQYIMLNYSLEFRQVV</sequence>
<dbReference type="Pfam" id="PF00561">
    <property type="entry name" value="Abhydrolase_1"/>
    <property type="match status" value="1"/>
</dbReference>
<evidence type="ECO:0000259" key="5">
    <source>
        <dbReference type="Pfam" id="PF00561"/>
    </source>
</evidence>